<evidence type="ECO:0008006" key="5">
    <source>
        <dbReference type="Google" id="ProtNLM"/>
    </source>
</evidence>
<keyword evidence="2" id="KW-1133">Transmembrane helix</keyword>
<dbReference type="OrthoDB" id="1862401at2759"/>
<keyword evidence="4" id="KW-1185">Reference proteome</keyword>
<proteinExistence type="predicted"/>
<comment type="caution">
    <text evidence="3">The sequence shown here is derived from an EMBL/GenBank/DDBJ whole genome shotgun (WGS) entry which is preliminary data.</text>
</comment>
<organism evidence="3 4">
    <name type="scientific">Capsicum baccatum</name>
    <name type="common">Peruvian pepper</name>
    <dbReference type="NCBI Taxonomy" id="33114"/>
    <lineage>
        <taxon>Eukaryota</taxon>
        <taxon>Viridiplantae</taxon>
        <taxon>Streptophyta</taxon>
        <taxon>Embryophyta</taxon>
        <taxon>Tracheophyta</taxon>
        <taxon>Spermatophyta</taxon>
        <taxon>Magnoliopsida</taxon>
        <taxon>eudicotyledons</taxon>
        <taxon>Gunneridae</taxon>
        <taxon>Pentapetalae</taxon>
        <taxon>asterids</taxon>
        <taxon>lamiids</taxon>
        <taxon>Solanales</taxon>
        <taxon>Solanaceae</taxon>
        <taxon>Solanoideae</taxon>
        <taxon>Capsiceae</taxon>
        <taxon>Capsicum</taxon>
    </lineage>
</organism>
<keyword evidence="2" id="KW-0472">Membrane</keyword>
<feature type="transmembrane region" description="Helical" evidence="2">
    <location>
        <begin position="337"/>
        <end position="359"/>
    </location>
</feature>
<feature type="coiled-coil region" evidence="1">
    <location>
        <begin position="299"/>
        <end position="326"/>
    </location>
</feature>
<dbReference type="PANTHER" id="PTHR33248">
    <property type="entry name" value="ZINC ION-BINDING PROTEIN"/>
    <property type="match status" value="1"/>
</dbReference>
<evidence type="ECO:0000256" key="1">
    <source>
        <dbReference type="SAM" id="Coils"/>
    </source>
</evidence>
<evidence type="ECO:0000313" key="4">
    <source>
        <dbReference type="Proteomes" id="UP000224567"/>
    </source>
</evidence>
<gene>
    <name evidence="3" type="ORF">CQW23_22967</name>
</gene>
<evidence type="ECO:0000256" key="2">
    <source>
        <dbReference type="SAM" id="Phobius"/>
    </source>
</evidence>
<dbReference type="Proteomes" id="UP000224567">
    <property type="component" value="Unassembled WGS sequence"/>
</dbReference>
<evidence type="ECO:0000313" key="3">
    <source>
        <dbReference type="EMBL" id="PHT39394.1"/>
    </source>
</evidence>
<name>A0A2G2W2E9_CAPBA</name>
<reference evidence="3 4" key="1">
    <citation type="journal article" date="2017" name="Genome Biol.">
        <title>New reference genome sequences of hot pepper reveal the massive evolution of plant disease-resistance genes by retroduplication.</title>
        <authorList>
            <person name="Kim S."/>
            <person name="Park J."/>
            <person name="Yeom S.I."/>
            <person name="Kim Y.M."/>
            <person name="Seo E."/>
            <person name="Kim K.T."/>
            <person name="Kim M.S."/>
            <person name="Lee J.M."/>
            <person name="Cheong K."/>
            <person name="Shin H.S."/>
            <person name="Kim S.B."/>
            <person name="Han K."/>
            <person name="Lee J."/>
            <person name="Park M."/>
            <person name="Lee H.A."/>
            <person name="Lee H.Y."/>
            <person name="Lee Y."/>
            <person name="Oh S."/>
            <person name="Lee J.H."/>
            <person name="Choi E."/>
            <person name="Choi E."/>
            <person name="Lee S.E."/>
            <person name="Jeon J."/>
            <person name="Kim H."/>
            <person name="Choi G."/>
            <person name="Song H."/>
            <person name="Lee J."/>
            <person name="Lee S.C."/>
            <person name="Kwon J.K."/>
            <person name="Lee H.Y."/>
            <person name="Koo N."/>
            <person name="Hong Y."/>
            <person name="Kim R.W."/>
            <person name="Kang W.H."/>
            <person name="Huh J.H."/>
            <person name="Kang B.C."/>
            <person name="Yang T.J."/>
            <person name="Lee Y.H."/>
            <person name="Bennetzen J.L."/>
            <person name="Choi D."/>
        </authorList>
    </citation>
    <scope>NUCLEOTIDE SEQUENCE [LARGE SCALE GENOMIC DNA]</scope>
    <source>
        <strain evidence="4">cv. PBC81</strain>
    </source>
</reference>
<dbReference type="STRING" id="33114.A0A2G2W2E9"/>
<dbReference type="AlphaFoldDB" id="A0A2G2W2E9"/>
<dbReference type="EMBL" id="MLFT02000009">
    <property type="protein sequence ID" value="PHT39394.1"/>
    <property type="molecule type" value="Genomic_DNA"/>
</dbReference>
<sequence>MQKIVEDPLSIKGVDPVEDHWIFNNSCRMKSFSIHVSASKLGQLQSRLGIQGPFESICVVIWQSISGMRDGPGPQAVTICKKGEEKKEGLIGNTLVIGVVKVDYSISEANPSELARLIKNEIIDERLKIDEAIEKEHGVSDVVVYGANLTFVNVEGADLYGFDCRGHKPRNHTIMKSVNLSKLCMEENDSTLKQVIHCNHEILLHLKTSWTSSNLDRRYWACPYYGGPRSCEFWRWRDSEDIDPRSKYVIPKLIEKLGELENVVESFRFNEVEKLVGLSKSIKEDSEEVDKPKESTHDDNGTNMKLEKLEEEIQKIKEKEKNWRRIAEGRTRNNTHFFVVFFCFILVIALIYLVGMLYIKNGSMRLP</sequence>
<keyword evidence="2" id="KW-0812">Transmembrane</keyword>
<accession>A0A2G2W2E9</accession>
<keyword evidence="1" id="KW-0175">Coiled coil</keyword>
<reference evidence="4" key="2">
    <citation type="journal article" date="2017" name="J. Anim. Genet.">
        <title>Multiple reference genome sequences of hot pepper reveal the massive evolution of plant disease resistance genes by retroduplication.</title>
        <authorList>
            <person name="Kim S."/>
            <person name="Park J."/>
            <person name="Yeom S.-I."/>
            <person name="Kim Y.-M."/>
            <person name="Seo E."/>
            <person name="Kim K.-T."/>
            <person name="Kim M.-S."/>
            <person name="Lee J.M."/>
            <person name="Cheong K."/>
            <person name="Shin H.-S."/>
            <person name="Kim S.-B."/>
            <person name="Han K."/>
            <person name="Lee J."/>
            <person name="Park M."/>
            <person name="Lee H.-A."/>
            <person name="Lee H.-Y."/>
            <person name="Lee Y."/>
            <person name="Oh S."/>
            <person name="Lee J.H."/>
            <person name="Choi E."/>
            <person name="Choi E."/>
            <person name="Lee S.E."/>
            <person name="Jeon J."/>
            <person name="Kim H."/>
            <person name="Choi G."/>
            <person name="Song H."/>
            <person name="Lee J."/>
            <person name="Lee S.-C."/>
            <person name="Kwon J.-K."/>
            <person name="Lee H.-Y."/>
            <person name="Koo N."/>
            <person name="Hong Y."/>
            <person name="Kim R.W."/>
            <person name="Kang W.-H."/>
            <person name="Huh J.H."/>
            <person name="Kang B.-C."/>
            <person name="Yang T.-J."/>
            <person name="Lee Y.-H."/>
            <person name="Bennetzen J.L."/>
            <person name="Choi D."/>
        </authorList>
    </citation>
    <scope>NUCLEOTIDE SEQUENCE [LARGE SCALE GENOMIC DNA]</scope>
    <source>
        <strain evidence="4">cv. PBC81</strain>
    </source>
</reference>
<protein>
    <recommendedName>
        <fullName evidence="5">Zinc finger GRF-type domain-containing protein</fullName>
    </recommendedName>
</protein>